<organism evidence="2">
    <name type="scientific">Streptomyces sp. NRRL 30748</name>
    <dbReference type="NCBI Taxonomy" id="367779"/>
    <lineage>
        <taxon>Bacteria</taxon>
        <taxon>Bacillati</taxon>
        <taxon>Actinomycetota</taxon>
        <taxon>Actinomycetes</taxon>
        <taxon>Kitasatosporales</taxon>
        <taxon>Streptomycetaceae</taxon>
        <taxon>Streptomyces</taxon>
    </lineage>
</organism>
<dbReference type="EMBL" id="DQ351275">
    <property type="protein sequence ID" value="ABC87526.1"/>
    <property type="molecule type" value="Genomic_DNA"/>
</dbReference>
<proteinExistence type="predicted"/>
<feature type="region of interest" description="Disordered" evidence="1">
    <location>
        <begin position="174"/>
        <end position="218"/>
    </location>
</feature>
<evidence type="ECO:0000256" key="1">
    <source>
        <dbReference type="SAM" id="MobiDB-lite"/>
    </source>
</evidence>
<dbReference type="AlphaFoldDB" id="Q1WEJ2"/>
<reference evidence="2" key="1">
    <citation type="journal article" date="2006" name="Gene">
        <title>Isolation and characterization of meridamycin biosynthetic gene cluster from Streptomyces sp. NRRL 30748.</title>
        <authorList>
            <person name="He M."/>
            <person name="Haltli B."/>
            <person name="Summers M."/>
            <person name="Feng X."/>
            <person name="Hucul J."/>
        </authorList>
    </citation>
    <scope>NUCLEOTIDE SEQUENCE</scope>
    <source>
        <strain evidence="2">NRRL 30748</strain>
    </source>
</reference>
<gene>
    <name evidence="2" type="primary">merR</name>
</gene>
<sequence length="218" mass="23884">MPHSTHHRWTRYLWDRHRGGEAERPGRTARFGATPPNFPVCQHTSPRKASIVMSVSAIQIGLHPDAIDYEAPEFAAFAGLSRETLRAANDDNLALLLDAGYEADGCQIDFGETALDTIRAMLGRKRYDAVLIGAGVRLTAGNTLLFESIVNLVHTALPHARFIFNHSAAATPDDIRRHYPDPASTVPLDVPRDLEEAALKNPGNAARPEAAHGPRETR</sequence>
<name>Q1WEJ2_9ACTN</name>
<accession>Q1WEJ2</accession>
<protein>
    <submittedName>
        <fullName evidence="2">Uncharacterized protein merR</fullName>
    </submittedName>
</protein>
<feature type="compositionally biased region" description="Basic and acidic residues" evidence="1">
    <location>
        <begin position="209"/>
        <end position="218"/>
    </location>
</feature>
<evidence type="ECO:0000313" key="2">
    <source>
        <dbReference type="EMBL" id="ABC87526.1"/>
    </source>
</evidence>